<feature type="signal peptide" evidence="2">
    <location>
        <begin position="1"/>
        <end position="46"/>
    </location>
</feature>
<dbReference type="STRING" id="319224.Sputcn32_0338"/>
<organism evidence="3">
    <name type="scientific">Shewanella putrefaciens (strain CN-32 / ATCC BAA-453)</name>
    <dbReference type="NCBI Taxonomy" id="319224"/>
    <lineage>
        <taxon>Bacteria</taxon>
        <taxon>Pseudomonadati</taxon>
        <taxon>Pseudomonadota</taxon>
        <taxon>Gammaproteobacteria</taxon>
        <taxon>Alteromonadales</taxon>
        <taxon>Shewanellaceae</taxon>
        <taxon>Shewanella</taxon>
    </lineage>
</organism>
<dbReference type="eggNOG" id="ENOG5033B11">
    <property type="taxonomic scope" value="Bacteria"/>
</dbReference>
<dbReference type="HOGENOM" id="CLU_180794_1_0_6"/>
<dbReference type="NCBIfam" id="TIGR02811">
    <property type="entry name" value="formate_TAT"/>
    <property type="match status" value="1"/>
</dbReference>
<accession>A4Y287</accession>
<reference evidence="3" key="1">
    <citation type="submission" date="2007-04" db="EMBL/GenBank/DDBJ databases">
        <title>Complete sequence of Shewanella putrefaciens CN-32.</title>
        <authorList>
            <consortium name="US DOE Joint Genome Institute"/>
            <person name="Copeland A."/>
            <person name="Lucas S."/>
            <person name="Lapidus A."/>
            <person name="Barry K."/>
            <person name="Detter J.C."/>
            <person name="Glavina del Rio T."/>
            <person name="Hammon N."/>
            <person name="Israni S."/>
            <person name="Dalin E."/>
            <person name="Tice H."/>
            <person name="Pitluck S."/>
            <person name="Chain P."/>
            <person name="Malfatti S."/>
            <person name="Shin M."/>
            <person name="Vergez L."/>
            <person name="Schmutz J."/>
            <person name="Larimer F."/>
            <person name="Land M."/>
            <person name="Hauser L."/>
            <person name="Kyrpides N."/>
            <person name="Mikhailova N."/>
            <person name="Romine M.F."/>
            <person name="Fredrickson J."/>
            <person name="Tiedje J."/>
            <person name="Richardson P."/>
        </authorList>
    </citation>
    <scope>NUCLEOTIDE SEQUENCE [LARGE SCALE GENOMIC DNA]</scope>
    <source>
        <strain evidence="3">CN-32</strain>
    </source>
</reference>
<protein>
    <recommendedName>
        <fullName evidence="4">Formate dehydrogenase region TAT target</fullName>
    </recommendedName>
</protein>
<keyword evidence="1 2" id="KW-0732">Signal</keyword>
<dbReference type="InterPro" id="IPR019546">
    <property type="entry name" value="TAT_signal_bac_arc"/>
</dbReference>
<dbReference type="PIRSF" id="PIRSF036704">
    <property type="entry name" value="UCP036704"/>
    <property type="match status" value="1"/>
</dbReference>
<dbReference type="NCBIfam" id="TIGR01409">
    <property type="entry name" value="TAT_signal_seq"/>
    <property type="match status" value="1"/>
</dbReference>
<evidence type="ECO:0000256" key="2">
    <source>
        <dbReference type="SAM" id="SignalP"/>
    </source>
</evidence>
<evidence type="ECO:0008006" key="4">
    <source>
        <dbReference type="Google" id="ProtNLM"/>
    </source>
</evidence>
<dbReference type="InterPro" id="IPR006311">
    <property type="entry name" value="TAT_signal"/>
</dbReference>
<proteinExistence type="predicted"/>
<dbReference type="PROSITE" id="PS51318">
    <property type="entry name" value="TAT"/>
    <property type="match status" value="1"/>
</dbReference>
<name>A4Y287_SHEPC</name>
<sequence precursor="true">MPLYSVTQGDTMKKQASDMGRRQLLKALALGSAAGAVATVSGQALAAAPTVEPIEPKSENYRETDHIRHYYASLKN</sequence>
<dbReference type="KEGG" id="spc:Sputcn32_0338"/>
<dbReference type="Gene3D" id="1.20.5.700">
    <property type="entry name" value="Single helix bin"/>
    <property type="match status" value="1"/>
</dbReference>
<dbReference type="EMBL" id="CP000681">
    <property type="protein sequence ID" value="ABP74070.1"/>
    <property type="molecule type" value="Genomic_DNA"/>
</dbReference>
<feature type="chain" id="PRO_5002675639" description="Formate dehydrogenase region TAT target" evidence="2">
    <location>
        <begin position="47"/>
        <end position="76"/>
    </location>
</feature>
<dbReference type="InterPro" id="IPR014177">
    <property type="entry name" value="Formate_DH_TAT-contain"/>
</dbReference>
<evidence type="ECO:0000256" key="1">
    <source>
        <dbReference type="ARBA" id="ARBA00022729"/>
    </source>
</evidence>
<dbReference type="AlphaFoldDB" id="A4Y287"/>
<evidence type="ECO:0000313" key="3">
    <source>
        <dbReference type="EMBL" id="ABP74070.1"/>
    </source>
</evidence>
<gene>
    <name evidence="3" type="ordered locus">Sputcn32_0338</name>
</gene>